<proteinExistence type="predicted"/>
<evidence type="ECO:0000313" key="2">
    <source>
        <dbReference type="EMBL" id="RVU53794.1"/>
    </source>
</evidence>
<keyword evidence="3" id="KW-1185">Reference proteome</keyword>
<evidence type="ECO:0000256" key="1">
    <source>
        <dbReference type="SAM" id="Phobius"/>
    </source>
</evidence>
<sequence length="66" mass="7611">MIDLVHVGIGGFIIMLLTLLFFIARESRINKFIITLLRIITNAISIFVFGQPFIEKNEEEDTDKKN</sequence>
<gene>
    <name evidence="2" type="ORF">EF514_10720</name>
</gene>
<keyword evidence="1" id="KW-1133">Transmembrane helix</keyword>
<dbReference type="RefSeq" id="WP_127725433.1">
    <property type="nucleotide sequence ID" value="NZ_RLIH01000040.1"/>
</dbReference>
<reference evidence="2 3" key="1">
    <citation type="submission" date="2018-11" db="EMBL/GenBank/DDBJ databases">
        <title>Genome sequencing and assembly of Anaerosphaera sp. nov., GS7-6-2.</title>
        <authorList>
            <person name="Rettenmaier R."/>
            <person name="Liebl W."/>
            <person name="Zverlov V."/>
        </authorList>
    </citation>
    <scope>NUCLEOTIDE SEQUENCE [LARGE SCALE GENOMIC DNA]</scope>
    <source>
        <strain evidence="2 3">GS7-6-2</strain>
    </source>
</reference>
<dbReference type="EMBL" id="RLIH01000040">
    <property type="protein sequence ID" value="RVU53794.1"/>
    <property type="molecule type" value="Genomic_DNA"/>
</dbReference>
<accession>A0A437S448</accession>
<feature type="transmembrane region" description="Helical" evidence="1">
    <location>
        <begin position="36"/>
        <end position="54"/>
    </location>
</feature>
<evidence type="ECO:0000313" key="3">
    <source>
        <dbReference type="Proteomes" id="UP000288812"/>
    </source>
</evidence>
<dbReference type="AlphaFoldDB" id="A0A437S448"/>
<keyword evidence="1" id="KW-0472">Membrane</keyword>
<dbReference type="Proteomes" id="UP000288812">
    <property type="component" value="Unassembled WGS sequence"/>
</dbReference>
<organism evidence="2 3">
    <name type="scientific">Anaerosphaera multitolerans</name>
    <dbReference type="NCBI Taxonomy" id="2487351"/>
    <lineage>
        <taxon>Bacteria</taxon>
        <taxon>Bacillati</taxon>
        <taxon>Bacillota</taxon>
        <taxon>Tissierellia</taxon>
        <taxon>Tissierellales</taxon>
        <taxon>Peptoniphilaceae</taxon>
        <taxon>Anaerosphaera</taxon>
    </lineage>
</organism>
<protein>
    <submittedName>
        <fullName evidence="2">Uncharacterized protein</fullName>
    </submittedName>
</protein>
<comment type="caution">
    <text evidence="2">The sequence shown here is derived from an EMBL/GenBank/DDBJ whole genome shotgun (WGS) entry which is preliminary data.</text>
</comment>
<name>A0A437S448_9FIRM</name>
<keyword evidence="1" id="KW-0812">Transmembrane</keyword>
<feature type="transmembrane region" description="Helical" evidence="1">
    <location>
        <begin position="6"/>
        <end position="24"/>
    </location>
</feature>